<dbReference type="Proteomes" id="UP000464013">
    <property type="component" value="Chromosome"/>
</dbReference>
<evidence type="ECO:0000259" key="5">
    <source>
        <dbReference type="PROSITE" id="PS50931"/>
    </source>
</evidence>
<dbReference type="EMBL" id="CP035042">
    <property type="protein sequence ID" value="QHC48999.1"/>
    <property type="molecule type" value="Genomic_DNA"/>
</dbReference>
<dbReference type="Gene3D" id="3.40.190.10">
    <property type="entry name" value="Periplasmic binding protein-like II"/>
    <property type="match status" value="2"/>
</dbReference>
<dbReference type="SUPFAM" id="SSF53850">
    <property type="entry name" value="Periplasmic binding protein-like II"/>
    <property type="match status" value="1"/>
</dbReference>
<evidence type="ECO:0000256" key="2">
    <source>
        <dbReference type="ARBA" id="ARBA00023015"/>
    </source>
</evidence>
<dbReference type="PRINTS" id="PR00039">
    <property type="entry name" value="HTHLYSR"/>
</dbReference>
<keyword evidence="7" id="KW-1185">Reference proteome</keyword>
<dbReference type="Gene3D" id="1.10.10.10">
    <property type="entry name" value="Winged helix-like DNA-binding domain superfamily/Winged helix DNA-binding domain"/>
    <property type="match status" value="1"/>
</dbReference>
<dbReference type="AlphaFoldDB" id="A0A6I6SEU8"/>
<proteinExistence type="inferred from homology"/>
<dbReference type="GO" id="GO:0003700">
    <property type="term" value="F:DNA-binding transcription factor activity"/>
    <property type="evidence" value="ECO:0007669"/>
    <property type="project" value="InterPro"/>
</dbReference>
<organism evidence="6 7">
    <name type="scientific">Billgrantia tianxiuensis</name>
    <dbReference type="NCBI Taxonomy" id="2497861"/>
    <lineage>
        <taxon>Bacteria</taxon>
        <taxon>Pseudomonadati</taxon>
        <taxon>Pseudomonadota</taxon>
        <taxon>Gammaproteobacteria</taxon>
        <taxon>Oceanospirillales</taxon>
        <taxon>Halomonadaceae</taxon>
        <taxon>Billgrantia</taxon>
    </lineage>
</organism>
<evidence type="ECO:0000256" key="1">
    <source>
        <dbReference type="ARBA" id="ARBA00009437"/>
    </source>
</evidence>
<dbReference type="SUPFAM" id="SSF46785">
    <property type="entry name" value="Winged helix' DNA-binding domain"/>
    <property type="match status" value="1"/>
</dbReference>
<dbReference type="InterPro" id="IPR036390">
    <property type="entry name" value="WH_DNA-bd_sf"/>
</dbReference>
<dbReference type="OrthoDB" id="5723059at2"/>
<sequence length="315" mass="33465">MTHVASPHATALQASVSQGSVSQGVMPLLDSDVLRSFVAIAECGSFTRAARQVFRTPSALSMQIKRLEETLGQALFVREARQVRLTPEGEVLLGYGRRLLKLNEEAVTQFLAPSVSGRLGFGTTDDVGTRILPGVLAQFARSHPAVQVDVVVGSSREMLARLDAGELDLVLVTAGNPGQGVRGEVVHSEPLVWVGREGGVAAQRSPLPVALAHQGCAWRGMALEALNRAGLSFRIAYSCEHCAGQEAAMIADLAVSPFPQSLVRPPLRRIDPDLLPPLGEYQLTLVKRPGASQACETLVGHVMGAFQAHSTASGR</sequence>
<feature type="domain" description="HTH lysR-type" evidence="5">
    <location>
        <begin position="29"/>
        <end position="86"/>
    </location>
</feature>
<evidence type="ECO:0000313" key="6">
    <source>
        <dbReference type="EMBL" id="QHC48999.1"/>
    </source>
</evidence>
<dbReference type="InterPro" id="IPR050176">
    <property type="entry name" value="LTTR"/>
</dbReference>
<dbReference type="PROSITE" id="PS50931">
    <property type="entry name" value="HTH_LYSR"/>
    <property type="match status" value="1"/>
</dbReference>
<dbReference type="PANTHER" id="PTHR30579:SF7">
    <property type="entry name" value="HTH-TYPE TRANSCRIPTIONAL REGULATOR LRHA-RELATED"/>
    <property type="match status" value="1"/>
</dbReference>
<dbReference type="InterPro" id="IPR036388">
    <property type="entry name" value="WH-like_DNA-bd_sf"/>
</dbReference>
<dbReference type="FunFam" id="1.10.10.10:FF:000001">
    <property type="entry name" value="LysR family transcriptional regulator"/>
    <property type="match status" value="1"/>
</dbReference>
<dbReference type="KEGG" id="htx:EKK97_04390"/>
<dbReference type="Pfam" id="PF03466">
    <property type="entry name" value="LysR_substrate"/>
    <property type="match status" value="1"/>
</dbReference>
<reference evidence="6 7" key="1">
    <citation type="submission" date="2019-01" db="EMBL/GenBank/DDBJ databases">
        <title>Complete genome of a denitifying bacterium Halomons sp. BC-M4-5.</title>
        <authorList>
            <person name="Wang L."/>
            <person name="Shao Z."/>
        </authorList>
    </citation>
    <scope>NUCLEOTIDE SEQUENCE [LARGE SCALE GENOMIC DNA]</scope>
    <source>
        <strain evidence="6 7">BC-M4-5</strain>
    </source>
</reference>
<dbReference type="InterPro" id="IPR000847">
    <property type="entry name" value="LysR_HTH_N"/>
</dbReference>
<keyword evidence="3" id="KW-0238">DNA-binding</keyword>
<evidence type="ECO:0000256" key="3">
    <source>
        <dbReference type="ARBA" id="ARBA00023125"/>
    </source>
</evidence>
<comment type="similarity">
    <text evidence="1">Belongs to the LysR transcriptional regulatory family.</text>
</comment>
<keyword evidence="2" id="KW-0805">Transcription regulation</keyword>
<evidence type="ECO:0000256" key="4">
    <source>
        <dbReference type="ARBA" id="ARBA00023163"/>
    </source>
</evidence>
<gene>
    <name evidence="6" type="ORF">EKK97_04390</name>
</gene>
<protein>
    <submittedName>
        <fullName evidence="6">LysR family transcriptional regulator</fullName>
    </submittedName>
</protein>
<dbReference type="PANTHER" id="PTHR30579">
    <property type="entry name" value="TRANSCRIPTIONAL REGULATOR"/>
    <property type="match status" value="1"/>
</dbReference>
<dbReference type="GO" id="GO:0003677">
    <property type="term" value="F:DNA binding"/>
    <property type="evidence" value="ECO:0007669"/>
    <property type="project" value="UniProtKB-KW"/>
</dbReference>
<dbReference type="InterPro" id="IPR005119">
    <property type="entry name" value="LysR_subst-bd"/>
</dbReference>
<evidence type="ECO:0000313" key="7">
    <source>
        <dbReference type="Proteomes" id="UP000464013"/>
    </source>
</evidence>
<keyword evidence="4" id="KW-0804">Transcription</keyword>
<accession>A0A6I6SEU8</accession>
<dbReference type="Pfam" id="PF00126">
    <property type="entry name" value="HTH_1"/>
    <property type="match status" value="1"/>
</dbReference>
<name>A0A6I6SEU8_9GAMM</name>